<comment type="subcellular location">
    <subcellularLocation>
        <location evidence="1">Nucleus</location>
    </subcellularLocation>
</comment>
<dbReference type="PANTHER" id="PTHR13264">
    <property type="entry name" value="GCIP-INTERACTING PROTEIN P29"/>
    <property type="match status" value="1"/>
</dbReference>
<evidence type="ECO:0000256" key="2">
    <source>
        <dbReference type="ARBA" id="ARBA00010028"/>
    </source>
</evidence>
<evidence type="ECO:0000256" key="5">
    <source>
        <dbReference type="ARBA" id="ARBA00023187"/>
    </source>
</evidence>
<protein>
    <submittedName>
        <fullName evidence="8">Uncharacterized protein</fullName>
    </submittedName>
</protein>
<dbReference type="EMBL" id="KZ502064">
    <property type="protein sequence ID" value="PKU84103.1"/>
    <property type="molecule type" value="Genomic_DNA"/>
</dbReference>
<dbReference type="Proteomes" id="UP000233837">
    <property type="component" value="Unassembled WGS sequence"/>
</dbReference>
<dbReference type="GO" id="GO:0006397">
    <property type="term" value="P:mRNA processing"/>
    <property type="evidence" value="ECO:0007669"/>
    <property type="project" value="UniProtKB-KW"/>
</dbReference>
<name>A0A2I0X863_9ASPA</name>
<dbReference type="PANTHER" id="PTHR13264:SF6">
    <property type="entry name" value="OS06G0711100 PROTEIN"/>
    <property type="match status" value="1"/>
</dbReference>
<keyword evidence="5" id="KW-0508">mRNA splicing</keyword>
<dbReference type="STRING" id="906689.A0A2I0X863"/>
<sequence length="191" mass="20524">MAWDGGVHPDCPNATNPFHICAEYCPHGPLPRSKNPANKEILVSNGLSSKENGEKVEGGRRRTVDPLCVNASNPFHQCSDNCVRRKHDGKSPLKGTITGGRKDKVVISENRKVNTSCPNASNPFHQCAEYCSKRSEGAGQVKRGNSGGSSSKKGLVVAERKDVNPSCPNASNPFHKCTEHCSQTRKSNGAS</sequence>
<evidence type="ECO:0000256" key="6">
    <source>
        <dbReference type="ARBA" id="ARBA00023242"/>
    </source>
</evidence>
<evidence type="ECO:0000313" key="8">
    <source>
        <dbReference type="EMBL" id="PKU84103.1"/>
    </source>
</evidence>
<evidence type="ECO:0000313" key="9">
    <source>
        <dbReference type="Proteomes" id="UP000233837"/>
    </source>
</evidence>
<organism evidence="8 9">
    <name type="scientific">Dendrobium catenatum</name>
    <dbReference type="NCBI Taxonomy" id="906689"/>
    <lineage>
        <taxon>Eukaryota</taxon>
        <taxon>Viridiplantae</taxon>
        <taxon>Streptophyta</taxon>
        <taxon>Embryophyta</taxon>
        <taxon>Tracheophyta</taxon>
        <taxon>Spermatophyta</taxon>
        <taxon>Magnoliopsida</taxon>
        <taxon>Liliopsida</taxon>
        <taxon>Asparagales</taxon>
        <taxon>Orchidaceae</taxon>
        <taxon>Epidendroideae</taxon>
        <taxon>Malaxideae</taxon>
        <taxon>Dendrobiinae</taxon>
        <taxon>Dendrobium</taxon>
    </lineage>
</organism>
<reference evidence="8 9" key="2">
    <citation type="journal article" date="2017" name="Nature">
        <title>The Apostasia genome and the evolution of orchids.</title>
        <authorList>
            <person name="Zhang G.Q."/>
            <person name="Liu K.W."/>
            <person name="Li Z."/>
            <person name="Lohaus R."/>
            <person name="Hsiao Y.Y."/>
            <person name="Niu S.C."/>
            <person name="Wang J.Y."/>
            <person name="Lin Y.C."/>
            <person name="Xu Q."/>
            <person name="Chen L.J."/>
            <person name="Yoshida K."/>
            <person name="Fujiwara S."/>
            <person name="Wang Z.W."/>
            <person name="Zhang Y.Q."/>
            <person name="Mitsuda N."/>
            <person name="Wang M."/>
            <person name="Liu G.H."/>
            <person name="Pecoraro L."/>
            <person name="Huang H.X."/>
            <person name="Xiao X.J."/>
            <person name="Lin M."/>
            <person name="Wu X.Y."/>
            <person name="Wu W.L."/>
            <person name="Chen Y.Y."/>
            <person name="Chang S.B."/>
            <person name="Sakamoto S."/>
            <person name="Ohme-Takagi M."/>
            <person name="Yagi M."/>
            <person name="Zeng S.J."/>
            <person name="Shen C.Y."/>
            <person name="Yeh C.M."/>
            <person name="Luo Y.B."/>
            <person name="Tsai W.C."/>
            <person name="Van de Peer Y."/>
            <person name="Liu Z.J."/>
        </authorList>
    </citation>
    <scope>NUCLEOTIDE SEQUENCE [LARGE SCALE GENOMIC DNA]</scope>
    <source>
        <tissue evidence="8">The whole plant</tissue>
    </source>
</reference>
<dbReference type="GO" id="GO:0071014">
    <property type="term" value="C:post-mRNA release spliceosomal complex"/>
    <property type="evidence" value="ECO:0007669"/>
    <property type="project" value="TreeGrafter"/>
</dbReference>
<feature type="region of interest" description="Disordered" evidence="7">
    <location>
        <begin position="138"/>
        <end position="157"/>
    </location>
</feature>
<dbReference type="InterPro" id="IPR013260">
    <property type="entry name" value="mRNA_splic_SYF2"/>
</dbReference>
<dbReference type="GO" id="GO:0008380">
    <property type="term" value="P:RNA splicing"/>
    <property type="evidence" value="ECO:0007669"/>
    <property type="project" value="UniProtKB-KW"/>
</dbReference>
<keyword evidence="4" id="KW-0747">Spliceosome</keyword>
<dbReference type="GO" id="GO:0071013">
    <property type="term" value="C:catalytic step 2 spliceosome"/>
    <property type="evidence" value="ECO:0007669"/>
    <property type="project" value="TreeGrafter"/>
</dbReference>
<accession>A0A2I0X863</accession>
<evidence type="ECO:0000256" key="4">
    <source>
        <dbReference type="ARBA" id="ARBA00022728"/>
    </source>
</evidence>
<gene>
    <name evidence="8" type="ORF">MA16_Dca010389</name>
</gene>
<proteinExistence type="inferred from homology"/>
<reference evidence="8 9" key="1">
    <citation type="journal article" date="2016" name="Sci. Rep.">
        <title>The Dendrobium catenatum Lindl. genome sequence provides insights into polysaccharide synthase, floral development and adaptive evolution.</title>
        <authorList>
            <person name="Zhang G.Q."/>
            <person name="Xu Q."/>
            <person name="Bian C."/>
            <person name="Tsai W.C."/>
            <person name="Yeh C.M."/>
            <person name="Liu K.W."/>
            <person name="Yoshida K."/>
            <person name="Zhang L.S."/>
            <person name="Chang S.B."/>
            <person name="Chen F."/>
            <person name="Shi Y."/>
            <person name="Su Y.Y."/>
            <person name="Zhang Y.Q."/>
            <person name="Chen L.J."/>
            <person name="Yin Y."/>
            <person name="Lin M."/>
            <person name="Huang H."/>
            <person name="Deng H."/>
            <person name="Wang Z.W."/>
            <person name="Zhu S.L."/>
            <person name="Zhao X."/>
            <person name="Deng C."/>
            <person name="Niu S.C."/>
            <person name="Huang J."/>
            <person name="Wang M."/>
            <person name="Liu G.H."/>
            <person name="Yang H.J."/>
            <person name="Xiao X.J."/>
            <person name="Hsiao Y.Y."/>
            <person name="Wu W.L."/>
            <person name="Chen Y.Y."/>
            <person name="Mitsuda N."/>
            <person name="Ohme-Takagi M."/>
            <person name="Luo Y.B."/>
            <person name="Van de Peer Y."/>
            <person name="Liu Z.J."/>
        </authorList>
    </citation>
    <scope>NUCLEOTIDE SEQUENCE [LARGE SCALE GENOMIC DNA]</scope>
    <source>
        <tissue evidence="8">The whole plant</tissue>
    </source>
</reference>
<evidence type="ECO:0000256" key="3">
    <source>
        <dbReference type="ARBA" id="ARBA00022664"/>
    </source>
</evidence>
<comment type="similarity">
    <text evidence="2">Belongs to the SYF2 family.</text>
</comment>
<keyword evidence="3" id="KW-0507">mRNA processing</keyword>
<evidence type="ECO:0000256" key="1">
    <source>
        <dbReference type="ARBA" id="ARBA00004123"/>
    </source>
</evidence>
<keyword evidence="9" id="KW-1185">Reference proteome</keyword>
<dbReference type="GO" id="GO:0000974">
    <property type="term" value="C:Prp19 complex"/>
    <property type="evidence" value="ECO:0007669"/>
    <property type="project" value="TreeGrafter"/>
</dbReference>
<evidence type="ECO:0000256" key="7">
    <source>
        <dbReference type="SAM" id="MobiDB-lite"/>
    </source>
</evidence>
<dbReference type="AlphaFoldDB" id="A0A2I0X863"/>
<keyword evidence="6" id="KW-0539">Nucleus</keyword>